<keyword evidence="2" id="KW-1185">Reference proteome</keyword>
<organism evidence="1 2">
    <name type="scientific">Pristionchus pacificus</name>
    <name type="common">Parasitic nematode worm</name>
    <dbReference type="NCBI Taxonomy" id="54126"/>
    <lineage>
        <taxon>Eukaryota</taxon>
        <taxon>Metazoa</taxon>
        <taxon>Ecdysozoa</taxon>
        <taxon>Nematoda</taxon>
        <taxon>Chromadorea</taxon>
        <taxon>Rhabditida</taxon>
        <taxon>Rhabditina</taxon>
        <taxon>Diplogasteromorpha</taxon>
        <taxon>Diplogasteroidea</taxon>
        <taxon>Neodiplogasteridae</taxon>
        <taxon>Pristionchus</taxon>
    </lineage>
</organism>
<proteinExistence type="predicted"/>
<sequence>MQIEGSISPPLSSPFLPSFARSSNPLAGDCTPLGGRPHTHAGTVALLISDPQSALSDGRVAESKRSKISNIVDVPRRPSRFPRRLLHQSGAERPHATVLAPVSRHGHLQAQPHDRPRTTSNDRSIPYLTLHRSKWHLHLHHFRHTRKIPSASVASEELSEAQLVIGGTVVCIVFTILVFYFIHFKQTYQRKMKEMPQSMSRENLSREHLSREQVA</sequence>
<dbReference type="AlphaFoldDB" id="A0A2A6CHJ4"/>
<name>A0A2A6CHJ4_PRIPA</name>
<accession>A0A8R1YXX5</accession>
<accession>A0A2A6CHJ4</accession>
<dbReference type="EnsemblMetazoa" id="PPA38081.1">
    <property type="protein sequence ID" value="PPA38081.1"/>
    <property type="gene ID" value="WBGene00276450"/>
</dbReference>
<gene>
    <name evidence="1" type="primary">WBGene00276450</name>
</gene>
<protein>
    <submittedName>
        <fullName evidence="1">Uncharacterized protein</fullName>
    </submittedName>
</protein>
<reference evidence="1" key="2">
    <citation type="submission" date="2022-06" db="UniProtKB">
        <authorList>
            <consortium name="EnsemblMetazoa"/>
        </authorList>
    </citation>
    <scope>IDENTIFICATION</scope>
    <source>
        <strain evidence="1">PS312</strain>
    </source>
</reference>
<dbReference type="Proteomes" id="UP000005239">
    <property type="component" value="Unassembled WGS sequence"/>
</dbReference>
<evidence type="ECO:0000313" key="2">
    <source>
        <dbReference type="Proteomes" id="UP000005239"/>
    </source>
</evidence>
<reference evidence="2" key="1">
    <citation type="journal article" date="2008" name="Nat. Genet.">
        <title>The Pristionchus pacificus genome provides a unique perspective on nematode lifestyle and parasitism.</title>
        <authorList>
            <person name="Dieterich C."/>
            <person name="Clifton S.W."/>
            <person name="Schuster L.N."/>
            <person name="Chinwalla A."/>
            <person name="Delehaunty K."/>
            <person name="Dinkelacker I."/>
            <person name="Fulton L."/>
            <person name="Fulton R."/>
            <person name="Godfrey J."/>
            <person name="Minx P."/>
            <person name="Mitreva M."/>
            <person name="Roeseler W."/>
            <person name="Tian H."/>
            <person name="Witte H."/>
            <person name="Yang S.P."/>
            <person name="Wilson R.K."/>
            <person name="Sommer R.J."/>
        </authorList>
    </citation>
    <scope>NUCLEOTIDE SEQUENCE [LARGE SCALE GENOMIC DNA]</scope>
    <source>
        <strain evidence="2">PS312</strain>
    </source>
</reference>
<evidence type="ECO:0000313" key="1">
    <source>
        <dbReference type="EnsemblMetazoa" id="PPA38081.1"/>
    </source>
</evidence>